<reference evidence="9 10" key="1">
    <citation type="submission" date="2018-06" db="EMBL/GenBank/DDBJ databases">
        <authorList>
            <consortium name="Pathogen Informatics"/>
            <person name="Doyle S."/>
        </authorList>
    </citation>
    <scope>NUCLEOTIDE SEQUENCE [LARGE SCALE GENOMIC DNA]</scope>
    <source>
        <strain evidence="9 10">NCTC11820</strain>
    </source>
</reference>
<dbReference type="PANTHER" id="PTHR30008">
    <property type="entry name" value="EXODEOXYRIBONUCLEASE 7 LARGE SUBUNIT"/>
    <property type="match status" value="1"/>
</dbReference>
<feature type="domain" description="Exonuclease VII large subunit C-terminal" evidence="7">
    <location>
        <begin position="186"/>
        <end position="389"/>
    </location>
</feature>
<evidence type="ECO:0000313" key="10">
    <source>
        <dbReference type="Proteomes" id="UP000250245"/>
    </source>
</evidence>
<evidence type="ECO:0000256" key="2">
    <source>
        <dbReference type="ARBA" id="ARBA00022722"/>
    </source>
</evidence>
<name>A0A2X2YNV8_9ACTO</name>
<evidence type="ECO:0000256" key="1">
    <source>
        <dbReference type="ARBA" id="ARBA00022490"/>
    </source>
</evidence>
<organism evidence="9 10">
    <name type="scientific">Mobiluncus curtisii</name>
    <dbReference type="NCBI Taxonomy" id="2051"/>
    <lineage>
        <taxon>Bacteria</taxon>
        <taxon>Bacillati</taxon>
        <taxon>Actinomycetota</taxon>
        <taxon>Actinomycetes</taxon>
        <taxon>Actinomycetales</taxon>
        <taxon>Actinomycetaceae</taxon>
        <taxon>Mobiluncus</taxon>
    </lineage>
</organism>
<dbReference type="Pfam" id="PF02601">
    <property type="entry name" value="Exonuc_VII_L"/>
    <property type="match status" value="1"/>
</dbReference>
<dbReference type="EMBL" id="UASJ01000001">
    <property type="protein sequence ID" value="SQB65724.1"/>
    <property type="molecule type" value="Genomic_DNA"/>
</dbReference>
<keyword evidence="4 5" id="KW-0269">Exonuclease</keyword>
<dbReference type="InterPro" id="IPR025824">
    <property type="entry name" value="OB-fold_nuc-bd_dom"/>
</dbReference>
<keyword evidence="3 5" id="KW-0378">Hydrolase</keyword>
<dbReference type="GO" id="GO:0005737">
    <property type="term" value="C:cytoplasm"/>
    <property type="evidence" value="ECO:0007669"/>
    <property type="project" value="UniProtKB-SubCell"/>
</dbReference>
<proteinExistence type="inferred from homology"/>
<evidence type="ECO:0000313" key="9">
    <source>
        <dbReference type="EMBL" id="SQB65724.1"/>
    </source>
</evidence>
<dbReference type="HAMAP" id="MF_00378">
    <property type="entry name" value="Exonuc_7_L"/>
    <property type="match status" value="1"/>
</dbReference>
<comment type="similarity">
    <text evidence="5 6">Belongs to the XseA family.</text>
</comment>
<accession>A0A2X2YNV8</accession>
<dbReference type="InterPro" id="IPR003753">
    <property type="entry name" value="Exonuc_VII_L"/>
</dbReference>
<comment type="catalytic activity">
    <reaction evidence="5 6">
        <text>Exonucleolytic cleavage in either 5'- to 3'- or 3'- to 5'-direction to yield nucleoside 5'-phosphates.</text>
        <dbReference type="EC" id="3.1.11.6"/>
    </reaction>
</comment>
<evidence type="ECO:0000259" key="7">
    <source>
        <dbReference type="Pfam" id="PF02601"/>
    </source>
</evidence>
<sequence length="467" mass="50992">MAHQLPLAASRVTNRFGWVRSCLEFSGLRARAKLGNFHLRGLCHDGVMEVTKPEPARLARETTRENPWPLSRLSENMRNYVNRVDPTWIEAQIIEYNQRPGNRMSFFVVKDLEADMSMPVKAFGGVVAAAGAALSAGARVVMRVKPDFYLKTGSLSLMASEIHPAGLGGFLEQLEQLKQKLAAEGIFAREHKQSLPFLPRRVGLICGHAARAQADVIENATRRWPLVQFEIREVAVQGERCAAEVSAAIAELDALAEVDVIVVTRGGGALEDLLGFSDERVVRAAYAARTPIVSAVGHEEDTPLLDFVADFRASTPTDAGKRIVPDLAAEIEGLTGARTRMTALISSRIELGLRELDAIRSRPVMQNPKAALDERRRDINHGVEMLRSRVAAVLANQARDLAAARATLRAISPQATLERGYAVLRKPDQTVVTDAGAVQKGDLLEAVLARGSLVATVFGTNPHRDER</sequence>
<dbReference type="GO" id="GO:0008855">
    <property type="term" value="F:exodeoxyribonuclease VII activity"/>
    <property type="evidence" value="ECO:0007669"/>
    <property type="project" value="UniProtKB-UniRule"/>
</dbReference>
<feature type="domain" description="OB-fold nucleic acid binding" evidence="8">
    <location>
        <begin position="70"/>
        <end position="162"/>
    </location>
</feature>
<dbReference type="Pfam" id="PF13742">
    <property type="entry name" value="tRNA_anti_2"/>
    <property type="match status" value="1"/>
</dbReference>
<dbReference type="PANTHER" id="PTHR30008:SF0">
    <property type="entry name" value="EXODEOXYRIBONUCLEASE 7 LARGE SUBUNIT"/>
    <property type="match status" value="1"/>
</dbReference>
<dbReference type="GO" id="GO:0009318">
    <property type="term" value="C:exodeoxyribonuclease VII complex"/>
    <property type="evidence" value="ECO:0007669"/>
    <property type="project" value="UniProtKB-UniRule"/>
</dbReference>
<dbReference type="AlphaFoldDB" id="A0A2X2YNV8"/>
<evidence type="ECO:0000256" key="6">
    <source>
        <dbReference type="RuleBase" id="RU004355"/>
    </source>
</evidence>
<dbReference type="NCBIfam" id="TIGR00237">
    <property type="entry name" value="xseA"/>
    <property type="match status" value="1"/>
</dbReference>
<keyword evidence="2 5" id="KW-0540">Nuclease</keyword>
<comment type="function">
    <text evidence="5">Bidirectionally degrades single-stranded DNA into large acid-insoluble oligonucleotides, which are then degraded further into small acid-soluble oligonucleotides.</text>
</comment>
<dbReference type="Proteomes" id="UP000250245">
    <property type="component" value="Unassembled WGS sequence"/>
</dbReference>
<keyword evidence="1 5" id="KW-0963">Cytoplasm</keyword>
<protein>
    <recommendedName>
        <fullName evidence="5">Exodeoxyribonuclease 7 large subunit</fullName>
        <ecNumber evidence="5">3.1.11.6</ecNumber>
    </recommendedName>
    <alternativeName>
        <fullName evidence="5">Exodeoxyribonuclease VII large subunit</fullName>
        <shortName evidence="5">Exonuclease VII large subunit</shortName>
    </alternativeName>
</protein>
<evidence type="ECO:0000256" key="5">
    <source>
        <dbReference type="HAMAP-Rule" id="MF_00378"/>
    </source>
</evidence>
<evidence type="ECO:0000256" key="3">
    <source>
        <dbReference type="ARBA" id="ARBA00022801"/>
    </source>
</evidence>
<dbReference type="EC" id="3.1.11.6" evidence="5"/>
<dbReference type="GO" id="GO:0006308">
    <property type="term" value="P:DNA catabolic process"/>
    <property type="evidence" value="ECO:0007669"/>
    <property type="project" value="UniProtKB-UniRule"/>
</dbReference>
<evidence type="ECO:0000259" key="8">
    <source>
        <dbReference type="Pfam" id="PF13742"/>
    </source>
</evidence>
<dbReference type="GO" id="GO:0003676">
    <property type="term" value="F:nucleic acid binding"/>
    <property type="evidence" value="ECO:0007669"/>
    <property type="project" value="InterPro"/>
</dbReference>
<evidence type="ECO:0000256" key="4">
    <source>
        <dbReference type="ARBA" id="ARBA00022839"/>
    </source>
</evidence>
<comment type="subunit">
    <text evidence="5">Heterooligomer composed of large and small subunits.</text>
</comment>
<dbReference type="InterPro" id="IPR020579">
    <property type="entry name" value="Exonuc_VII_lsu_C"/>
</dbReference>
<gene>
    <name evidence="5 9" type="primary">xseA</name>
    <name evidence="9" type="ORF">NCTC11820_01795</name>
</gene>
<comment type="subcellular location">
    <subcellularLocation>
        <location evidence="5 6">Cytoplasm</location>
    </subcellularLocation>
</comment>